<protein>
    <recommendedName>
        <fullName evidence="3">F-box domain-containing protein</fullName>
    </recommendedName>
</protein>
<dbReference type="Proteomes" id="UP000198287">
    <property type="component" value="Unassembled WGS sequence"/>
</dbReference>
<dbReference type="EMBL" id="LNIX01000004">
    <property type="protein sequence ID" value="OXA55176.1"/>
    <property type="molecule type" value="Genomic_DNA"/>
</dbReference>
<organism evidence="1 2">
    <name type="scientific">Folsomia candida</name>
    <name type="common">Springtail</name>
    <dbReference type="NCBI Taxonomy" id="158441"/>
    <lineage>
        <taxon>Eukaryota</taxon>
        <taxon>Metazoa</taxon>
        <taxon>Ecdysozoa</taxon>
        <taxon>Arthropoda</taxon>
        <taxon>Hexapoda</taxon>
        <taxon>Collembola</taxon>
        <taxon>Entomobryomorpha</taxon>
        <taxon>Isotomoidea</taxon>
        <taxon>Isotomidae</taxon>
        <taxon>Proisotominae</taxon>
        <taxon>Folsomia</taxon>
    </lineage>
</organism>
<comment type="caution">
    <text evidence="1">The sequence shown here is derived from an EMBL/GenBank/DDBJ whole genome shotgun (WGS) entry which is preliminary data.</text>
</comment>
<evidence type="ECO:0000313" key="2">
    <source>
        <dbReference type="Proteomes" id="UP000198287"/>
    </source>
</evidence>
<evidence type="ECO:0008006" key="3">
    <source>
        <dbReference type="Google" id="ProtNLM"/>
    </source>
</evidence>
<keyword evidence="2" id="KW-1185">Reference proteome</keyword>
<dbReference type="AlphaFoldDB" id="A0A226EER2"/>
<evidence type="ECO:0000313" key="1">
    <source>
        <dbReference type="EMBL" id="OXA55176.1"/>
    </source>
</evidence>
<gene>
    <name evidence="1" type="ORF">Fcan01_09065</name>
</gene>
<sequence length="473" mass="53048">MDNEIEMDDGINDIADIPVSPALTDPVILVNLLTHVAAKTARRVCKVWNQTVLSLPEATIHLKLRKEDPNLTPLSSFSSHISRLNLHLDTSLLPTLSKILQNDCPNLTRFHLHVYDRTGNAPDADTIFLPAITRNRLTSIFIKATPTSTITHALHIVTQNLVQSSPNLTHLELSYGLFPFLGSCQKLTSLVIWITGYLPCENYQPIISCSHLSEMLVQVAEGLESLHFRGSCRNSRNHRAIRRRNVDLPPMPRLKHFVNELVDLFGCGSDLEDISSLRMPLLERLALKKGWNYVPHLDDVLTNVSTRVHLFAGVTSLKLGEVYDHECLSELKLPFPRLDRLEIEARTLTRINGVVSHLEVGEVLKACEFLGLSHLGLRLLKSGDSLGNLVAGMELFKTLKSFHVEMKASPICRVDDDTDDFAGKYGIETVEQFLLKDLGGLESVRIGGIHMKPATRERLTRFIAENKLPIKFY</sequence>
<reference evidence="1 2" key="1">
    <citation type="submission" date="2015-12" db="EMBL/GenBank/DDBJ databases">
        <title>The genome of Folsomia candida.</title>
        <authorList>
            <person name="Faddeeva A."/>
            <person name="Derks M.F."/>
            <person name="Anvar Y."/>
            <person name="Smit S."/>
            <person name="Van Straalen N."/>
            <person name="Roelofs D."/>
        </authorList>
    </citation>
    <scope>NUCLEOTIDE SEQUENCE [LARGE SCALE GENOMIC DNA]</scope>
    <source>
        <strain evidence="1 2">VU population</strain>
        <tissue evidence="1">Whole body</tissue>
    </source>
</reference>
<proteinExistence type="predicted"/>
<name>A0A226EER2_FOLCA</name>
<accession>A0A226EER2</accession>